<comment type="caution">
    <text evidence="2">The sequence shown here is derived from an EMBL/GenBank/DDBJ whole genome shotgun (WGS) entry which is preliminary data.</text>
</comment>
<dbReference type="STRING" id="1317122.ATO12_02705"/>
<name>A0A023C0D4_9FLAO</name>
<evidence type="ECO:0000313" key="2">
    <source>
        <dbReference type="EMBL" id="EZH75720.1"/>
    </source>
</evidence>
<proteinExistence type="predicted"/>
<gene>
    <name evidence="2" type="ORF">ATO12_02705</name>
</gene>
<keyword evidence="1" id="KW-0812">Transmembrane</keyword>
<keyword evidence="1" id="KW-0472">Membrane</keyword>
<reference evidence="2 3" key="1">
    <citation type="submission" date="2014-04" db="EMBL/GenBank/DDBJ databases">
        <title>Aquimarina sp. 22II-S11-z7 Genome Sequencing.</title>
        <authorList>
            <person name="Lai Q."/>
        </authorList>
    </citation>
    <scope>NUCLEOTIDE SEQUENCE [LARGE SCALE GENOMIC DNA]</scope>
    <source>
        <strain evidence="2 3">22II-S11-z7</strain>
    </source>
</reference>
<protein>
    <recommendedName>
        <fullName evidence="4">Peptidase</fullName>
    </recommendedName>
</protein>
<dbReference type="eggNOG" id="COG3295">
    <property type="taxonomic scope" value="Bacteria"/>
</dbReference>
<dbReference type="PANTHER" id="PTHR40115">
    <property type="entry name" value="INNER MEMBRANE PROTEIN WITH PEPSY TM HELIX"/>
    <property type="match status" value="1"/>
</dbReference>
<keyword evidence="1" id="KW-1133">Transmembrane helix</keyword>
<dbReference type="PANTHER" id="PTHR40115:SF1">
    <property type="entry name" value="INNER MEMBRANE PROTEIN WITH PEPSY TM HELIX"/>
    <property type="match status" value="1"/>
</dbReference>
<evidence type="ECO:0000256" key="1">
    <source>
        <dbReference type="SAM" id="Phobius"/>
    </source>
</evidence>
<dbReference type="RefSeq" id="WP_034238369.1">
    <property type="nucleotide sequence ID" value="NZ_AQRA01000001.1"/>
</dbReference>
<feature type="transmembrane region" description="Helical" evidence="1">
    <location>
        <begin position="133"/>
        <end position="155"/>
    </location>
</feature>
<keyword evidence="3" id="KW-1185">Reference proteome</keyword>
<accession>A0A023C0D4</accession>
<dbReference type="Proteomes" id="UP000023541">
    <property type="component" value="Unassembled WGS sequence"/>
</dbReference>
<evidence type="ECO:0008006" key="4">
    <source>
        <dbReference type="Google" id="ProtNLM"/>
    </source>
</evidence>
<evidence type="ECO:0000313" key="3">
    <source>
        <dbReference type="Proteomes" id="UP000023541"/>
    </source>
</evidence>
<dbReference type="EMBL" id="AQRA01000001">
    <property type="protein sequence ID" value="EZH75720.1"/>
    <property type="molecule type" value="Genomic_DNA"/>
</dbReference>
<dbReference type="OrthoDB" id="9787788at2"/>
<sequence length="185" mass="21547">MNKKTRTLLNRNLHRDIGYFYVGLIIAFSVSGIALNHRTDFDPQEYTVKTETFQIEIPSDDTQITDDFLKEVAKEISEEEYKGNRKRENTIRLYFEDAFASLDSKTGKGEIEYVKTIPVLGQMTILHKTTNKWWIWFSDIFGVAMLIIAITGMFIAKGKNSFKIRGWWLATLGLIFPFIFLFLIR</sequence>
<dbReference type="InterPro" id="IPR032307">
    <property type="entry name" value="PepSY_TM-like_2"/>
</dbReference>
<organism evidence="2 3">
    <name type="scientific">Aquimarina atlantica</name>
    <dbReference type="NCBI Taxonomy" id="1317122"/>
    <lineage>
        <taxon>Bacteria</taxon>
        <taxon>Pseudomonadati</taxon>
        <taxon>Bacteroidota</taxon>
        <taxon>Flavobacteriia</taxon>
        <taxon>Flavobacteriales</taxon>
        <taxon>Flavobacteriaceae</taxon>
        <taxon>Aquimarina</taxon>
    </lineage>
</organism>
<feature type="transmembrane region" description="Helical" evidence="1">
    <location>
        <begin position="20"/>
        <end position="37"/>
    </location>
</feature>
<feature type="transmembrane region" description="Helical" evidence="1">
    <location>
        <begin position="167"/>
        <end position="184"/>
    </location>
</feature>
<dbReference type="Pfam" id="PF16357">
    <property type="entry name" value="PepSY_TM_like_2"/>
    <property type="match status" value="1"/>
</dbReference>
<dbReference type="AlphaFoldDB" id="A0A023C0D4"/>